<dbReference type="KEGG" id="slb:AWJ20_5317"/>
<dbReference type="OrthoDB" id="10600327at2759"/>
<name>A0A167EQH4_9ASCO</name>
<protein>
    <submittedName>
        <fullName evidence="1">T-complex protein 1 epsilon subunit</fullName>
    </submittedName>
</protein>
<dbReference type="RefSeq" id="XP_018736825.1">
    <property type="nucleotide sequence ID" value="XM_018882450.1"/>
</dbReference>
<dbReference type="AlphaFoldDB" id="A0A167EQH4"/>
<gene>
    <name evidence="1" type="ORF">AWJ20_5317</name>
</gene>
<reference evidence="1 2" key="1">
    <citation type="submission" date="2016-02" db="EMBL/GenBank/DDBJ databases">
        <title>Complete genome sequence and transcriptome regulation of the pentose utilising yeast Sugiyamaella lignohabitans.</title>
        <authorList>
            <person name="Bellasio M."/>
            <person name="Peymann A."/>
            <person name="Valli M."/>
            <person name="Sipitzky M."/>
            <person name="Graf A."/>
            <person name="Sauer M."/>
            <person name="Marx H."/>
            <person name="Mattanovich D."/>
        </authorList>
    </citation>
    <scope>NUCLEOTIDE SEQUENCE [LARGE SCALE GENOMIC DNA]</scope>
    <source>
        <strain evidence="1 2">CBS 10342</strain>
    </source>
</reference>
<organism evidence="1 2">
    <name type="scientific">Sugiyamaella lignohabitans</name>
    <dbReference type="NCBI Taxonomy" id="796027"/>
    <lineage>
        <taxon>Eukaryota</taxon>
        <taxon>Fungi</taxon>
        <taxon>Dikarya</taxon>
        <taxon>Ascomycota</taxon>
        <taxon>Saccharomycotina</taxon>
        <taxon>Dipodascomycetes</taxon>
        <taxon>Dipodascales</taxon>
        <taxon>Trichomonascaceae</taxon>
        <taxon>Sugiyamaella</taxon>
    </lineage>
</organism>
<evidence type="ECO:0000313" key="2">
    <source>
        <dbReference type="Proteomes" id="UP000189580"/>
    </source>
</evidence>
<dbReference type="Proteomes" id="UP000189580">
    <property type="component" value="Chromosome d"/>
</dbReference>
<dbReference type="GeneID" id="30037545"/>
<evidence type="ECO:0000313" key="1">
    <source>
        <dbReference type="EMBL" id="ANB14348.1"/>
    </source>
</evidence>
<dbReference type="EMBL" id="CP014502">
    <property type="protein sequence ID" value="ANB14348.1"/>
    <property type="molecule type" value="Genomic_DNA"/>
</dbReference>
<sequence length="87" mass="9204">MTKFSRMSLVPVPRQSIPSLALDSLIWRDLTVASDSIGDIPEFSARAIGIASKAVANARNAYWSIPVRRSAASATATEHAISAAPPP</sequence>
<keyword evidence="2" id="KW-1185">Reference proteome</keyword>
<accession>A0A167EQH4</accession>
<proteinExistence type="predicted"/>